<keyword evidence="2" id="KW-1003">Cell membrane</keyword>
<comment type="subcellular location">
    <subcellularLocation>
        <location evidence="1">Cell membrane</location>
        <topology evidence="1">Multi-pass membrane protein</topology>
    </subcellularLocation>
</comment>
<evidence type="ECO:0000256" key="4">
    <source>
        <dbReference type="ARBA" id="ARBA00022801"/>
    </source>
</evidence>
<dbReference type="eggNOG" id="COG0671">
    <property type="taxonomic scope" value="Bacteria"/>
</dbReference>
<dbReference type="InterPro" id="IPR045540">
    <property type="entry name" value="YegS/DAGK_C"/>
</dbReference>
<feature type="region of interest" description="Disordered" evidence="7">
    <location>
        <begin position="99"/>
        <end position="132"/>
    </location>
</feature>
<evidence type="ECO:0000256" key="3">
    <source>
        <dbReference type="ARBA" id="ARBA00022692"/>
    </source>
</evidence>
<dbReference type="SMART" id="SM00014">
    <property type="entry name" value="acidPPc"/>
    <property type="match status" value="1"/>
</dbReference>
<dbReference type="CDD" id="cd01610">
    <property type="entry name" value="PAP2_like"/>
    <property type="match status" value="1"/>
</dbReference>
<evidence type="ECO:0000256" key="2">
    <source>
        <dbReference type="ARBA" id="ARBA00022475"/>
    </source>
</evidence>
<keyword evidence="6" id="KW-0472">Membrane</keyword>
<dbReference type="AlphaFoldDB" id="K6VU67"/>
<reference evidence="9 10" key="1">
    <citation type="submission" date="2012-08" db="EMBL/GenBank/DDBJ databases">
        <title>Whole genome shotgun sequence of Gordonia rhizosphera NBRC 16068.</title>
        <authorList>
            <person name="Takarada H."/>
            <person name="Isaki S."/>
            <person name="Hosoyama A."/>
            <person name="Tsuchikane K."/>
            <person name="Katsumata H."/>
            <person name="Baba S."/>
            <person name="Ohji S."/>
            <person name="Yamazaki S."/>
            <person name="Fujita N."/>
        </authorList>
    </citation>
    <scope>NUCLEOTIDE SEQUENCE [LARGE SCALE GENOMIC DNA]</scope>
    <source>
        <strain evidence="9 10">NBRC 16068</strain>
    </source>
</reference>
<dbReference type="GO" id="GO:0016301">
    <property type="term" value="F:kinase activity"/>
    <property type="evidence" value="ECO:0007669"/>
    <property type="project" value="InterPro"/>
</dbReference>
<evidence type="ECO:0000259" key="8">
    <source>
        <dbReference type="PROSITE" id="PS50146"/>
    </source>
</evidence>
<keyword evidence="10" id="KW-1185">Reference proteome</keyword>
<dbReference type="Proteomes" id="UP000008363">
    <property type="component" value="Unassembled WGS sequence"/>
</dbReference>
<evidence type="ECO:0000256" key="7">
    <source>
        <dbReference type="SAM" id="MobiDB-lite"/>
    </source>
</evidence>
<dbReference type="Gene3D" id="3.40.50.10330">
    <property type="entry name" value="Probable inorganic polyphosphate/atp-NAD kinase, domain 1"/>
    <property type="match status" value="1"/>
</dbReference>
<keyword evidence="4" id="KW-0378">Hydrolase</keyword>
<organism evidence="9 10">
    <name type="scientific">Gordonia rhizosphera NBRC 16068</name>
    <dbReference type="NCBI Taxonomy" id="1108045"/>
    <lineage>
        <taxon>Bacteria</taxon>
        <taxon>Bacillati</taxon>
        <taxon>Actinomycetota</taxon>
        <taxon>Actinomycetes</taxon>
        <taxon>Mycobacteriales</taxon>
        <taxon>Gordoniaceae</taxon>
        <taxon>Gordonia</taxon>
    </lineage>
</organism>
<dbReference type="EMBL" id="BAHC01000102">
    <property type="protein sequence ID" value="GAB90440.1"/>
    <property type="molecule type" value="Genomic_DNA"/>
</dbReference>
<dbReference type="OrthoDB" id="5242960at2"/>
<dbReference type="PROSITE" id="PS50146">
    <property type="entry name" value="DAGK"/>
    <property type="match status" value="1"/>
</dbReference>
<evidence type="ECO:0000256" key="6">
    <source>
        <dbReference type="ARBA" id="ARBA00023136"/>
    </source>
</evidence>
<keyword evidence="5" id="KW-1133">Transmembrane helix</keyword>
<dbReference type="GO" id="GO:0016787">
    <property type="term" value="F:hydrolase activity"/>
    <property type="evidence" value="ECO:0007669"/>
    <property type="project" value="UniProtKB-KW"/>
</dbReference>
<dbReference type="InterPro" id="IPR036938">
    <property type="entry name" value="PAP2/HPO_sf"/>
</dbReference>
<dbReference type="InterPro" id="IPR001206">
    <property type="entry name" value="Diacylglycerol_kinase_cat_dom"/>
</dbReference>
<dbReference type="GO" id="GO:0005886">
    <property type="term" value="C:plasma membrane"/>
    <property type="evidence" value="ECO:0007669"/>
    <property type="project" value="UniProtKB-SubCell"/>
</dbReference>
<dbReference type="SUPFAM" id="SSF111331">
    <property type="entry name" value="NAD kinase/diacylglycerol kinase-like"/>
    <property type="match status" value="1"/>
</dbReference>
<dbReference type="Pfam" id="PF19279">
    <property type="entry name" value="YegS_C"/>
    <property type="match status" value="1"/>
</dbReference>
<protein>
    <recommendedName>
        <fullName evidence="8">DAGKc domain-containing protein</fullName>
    </recommendedName>
</protein>
<gene>
    <name evidence="9" type="ORF">GORHZ_102_00670</name>
</gene>
<accession>K6VU67</accession>
<dbReference type="Gene3D" id="1.20.144.10">
    <property type="entry name" value="Phosphatidic acid phosphatase type 2/haloperoxidase"/>
    <property type="match status" value="1"/>
</dbReference>
<feature type="domain" description="DAGKc" evidence="8">
    <location>
        <begin position="218"/>
        <end position="342"/>
    </location>
</feature>
<dbReference type="Gene3D" id="2.60.200.40">
    <property type="match status" value="1"/>
</dbReference>
<evidence type="ECO:0000256" key="5">
    <source>
        <dbReference type="ARBA" id="ARBA00022989"/>
    </source>
</evidence>
<dbReference type="Pfam" id="PF01569">
    <property type="entry name" value="PAP2"/>
    <property type="match status" value="1"/>
</dbReference>
<dbReference type="PANTHER" id="PTHR14969:SF62">
    <property type="entry name" value="DECAPRENYLPHOSPHORYL-5-PHOSPHORIBOSE PHOSPHATASE RV3807C-RELATED"/>
    <property type="match status" value="1"/>
</dbReference>
<dbReference type="STRING" id="1108045.GORHZ_102_00670"/>
<proteinExistence type="predicted"/>
<dbReference type="RefSeq" id="WP_006333224.1">
    <property type="nucleotide sequence ID" value="NZ_BAHC01000102.1"/>
</dbReference>
<dbReference type="PANTHER" id="PTHR14969">
    <property type="entry name" value="SPHINGOSINE-1-PHOSPHATE PHOSPHOHYDROLASE"/>
    <property type="match status" value="1"/>
</dbReference>
<keyword evidence="3" id="KW-0812">Transmembrane</keyword>
<evidence type="ECO:0000313" key="9">
    <source>
        <dbReference type="EMBL" id="GAB90440.1"/>
    </source>
</evidence>
<name>K6VU67_9ACTN</name>
<dbReference type="SUPFAM" id="SSF48317">
    <property type="entry name" value="Acid phosphatase/Vanadium-dependent haloperoxidase"/>
    <property type="match status" value="1"/>
</dbReference>
<evidence type="ECO:0000256" key="1">
    <source>
        <dbReference type="ARBA" id="ARBA00004651"/>
    </source>
</evidence>
<sequence length="508" mass="53497">MAPLPRPRRSRSANLSDSSGLRQITQGLGTLDAEIFETIARSPSVGLDLSMPALSRATDHSKLWMAIAAGMAVSGHPTARRAATRGIATLAVTSLVTNQAAKRLRRRPRPLPHSVPLERRARRLPTSNSLPSGHSASAAAFALGVGAEHPPTGLVLGGLAALVGLSRVATGAHYPGDVFAGFGIGAAVAVLGIHLVPPITEPHLAIPSPSRVPVPQRPTGAGVAVVVNPTAGSGTGHRVLDEIRGDLPEARIVELGKDDDVAAVLRSAAESAEVLGVAGGDGTVAAAAAVALDLDMPLAVFPAGTYNHFARDIGCRTAAATIGAIRDGQATRLDVTLLDDELVILNTASIGAYPRFIRTRTRLERRLSRPLATAVALAQTLRRDATVRIEVNGQVLETSLFLLGNAIYRPSGFAPSRRLRLDDGLLDVRILERGSHFGTVRALFSVMLGRLANSPLYHEMQVPEFTMTSVDGPTMVARDGEIGEPRSEAHFRVAYRALATYAPARPHH</sequence>
<comment type="caution">
    <text evidence="9">The sequence shown here is derived from an EMBL/GenBank/DDBJ whole genome shotgun (WGS) entry which is preliminary data.</text>
</comment>
<dbReference type="Pfam" id="PF00781">
    <property type="entry name" value="DAGK_cat"/>
    <property type="match status" value="1"/>
</dbReference>
<evidence type="ECO:0000313" key="10">
    <source>
        <dbReference type="Proteomes" id="UP000008363"/>
    </source>
</evidence>
<dbReference type="InterPro" id="IPR000326">
    <property type="entry name" value="PAP2/HPO"/>
</dbReference>
<dbReference type="InterPro" id="IPR016064">
    <property type="entry name" value="NAD/diacylglycerol_kinase_sf"/>
</dbReference>
<dbReference type="SMART" id="SM00046">
    <property type="entry name" value="DAGKc"/>
    <property type="match status" value="1"/>
</dbReference>
<dbReference type="InterPro" id="IPR017438">
    <property type="entry name" value="ATP-NAD_kinase_N"/>
</dbReference>
<dbReference type="eggNOG" id="COG1597">
    <property type="taxonomic scope" value="Bacteria"/>
</dbReference>